<sequence>MFTFLQPSSTRRSGTSRSSKFATLNQSVGSVLTSLSLCASRQEDATADASTAASSHAATLCQNHTMTDTDRVYLESYRYYGHARILSSYSKAGDPSFEGRLLKIRDGTALRDIDWGCGGKQAEQEAARSILKFIDQSLAEDSRVWPEISTDGIQSLVSQGMDAEGRSVQLVDWTELHRPFNARLSAKGDTMNQNEPSSRDTTTDSTAALSSEKPTSPSSA</sequence>
<evidence type="ECO:0000256" key="1">
    <source>
        <dbReference type="SAM" id="MobiDB-lite"/>
    </source>
</evidence>
<gene>
    <name evidence="2" type="ORF">I316_00972</name>
</gene>
<dbReference type="EMBL" id="KI669493">
    <property type="protein sequence ID" value="OCF37067.1"/>
    <property type="molecule type" value="Genomic_DNA"/>
</dbReference>
<name>A0A1B9H1E2_9TREE</name>
<evidence type="ECO:0000313" key="3">
    <source>
        <dbReference type="Proteomes" id="UP000092666"/>
    </source>
</evidence>
<organism evidence="2 3">
    <name type="scientific">Kwoniella heveanensis BCC8398</name>
    <dbReference type="NCBI Taxonomy" id="1296120"/>
    <lineage>
        <taxon>Eukaryota</taxon>
        <taxon>Fungi</taxon>
        <taxon>Dikarya</taxon>
        <taxon>Basidiomycota</taxon>
        <taxon>Agaricomycotina</taxon>
        <taxon>Tremellomycetes</taxon>
        <taxon>Tremellales</taxon>
        <taxon>Cryptococcaceae</taxon>
        <taxon>Kwoniella</taxon>
    </lineage>
</organism>
<reference evidence="2 3" key="1">
    <citation type="submission" date="2013-07" db="EMBL/GenBank/DDBJ databases">
        <title>The Genome Sequence of Cryptococcus heveanensis BCC8398.</title>
        <authorList>
            <consortium name="The Broad Institute Genome Sequencing Platform"/>
            <person name="Cuomo C."/>
            <person name="Litvintseva A."/>
            <person name="Chen Y."/>
            <person name="Heitman J."/>
            <person name="Sun S."/>
            <person name="Springer D."/>
            <person name="Dromer F."/>
            <person name="Young S.K."/>
            <person name="Zeng Q."/>
            <person name="Gargeya S."/>
            <person name="Fitzgerald M."/>
            <person name="Abouelleil A."/>
            <person name="Alvarado L."/>
            <person name="Berlin A.M."/>
            <person name="Chapman S.B."/>
            <person name="Dewar J."/>
            <person name="Goldberg J."/>
            <person name="Griggs A."/>
            <person name="Gujja S."/>
            <person name="Hansen M."/>
            <person name="Howarth C."/>
            <person name="Imamovic A."/>
            <person name="Larimer J."/>
            <person name="McCowan C."/>
            <person name="Murphy C."/>
            <person name="Pearson M."/>
            <person name="Priest M."/>
            <person name="Roberts A."/>
            <person name="Saif S."/>
            <person name="Shea T."/>
            <person name="Sykes S."/>
            <person name="Wortman J."/>
            <person name="Nusbaum C."/>
            <person name="Birren B."/>
        </authorList>
    </citation>
    <scope>NUCLEOTIDE SEQUENCE [LARGE SCALE GENOMIC DNA]</scope>
    <source>
        <strain evidence="2 3">BCC8398</strain>
    </source>
</reference>
<dbReference type="AlphaFoldDB" id="A0A1B9H1E2"/>
<proteinExistence type="predicted"/>
<reference evidence="3" key="2">
    <citation type="submission" date="2013-12" db="EMBL/GenBank/DDBJ databases">
        <title>Evolution of pathogenesis and genome organization in the Tremellales.</title>
        <authorList>
            <person name="Cuomo C."/>
            <person name="Litvintseva A."/>
            <person name="Heitman J."/>
            <person name="Chen Y."/>
            <person name="Sun S."/>
            <person name="Springer D."/>
            <person name="Dromer F."/>
            <person name="Young S."/>
            <person name="Zeng Q."/>
            <person name="Chapman S."/>
            <person name="Gujja S."/>
            <person name="Saif S."/>
            <person name="Birren B."/>
        </authorList>
    </citation>
    <scope>NUCLEOTIDE SEQUENCE [LARGE SCALE GENOMIC DNA]</scope>
    <source>
        <strain evidence="3">BCC8398</strain>
    </source>
</reference>
<keyword evidence="3" id="KW-1185">Reference proteome</keyword>
<evidence type="ECO:0000313" key="2">
    <source>
        <dbReference type="EMBL" id="OCF37067.1"/>
    </source>
</evidence>
<protein>
    <submittedName>
        <fullName evidence="2">Uncharacterized protein</fullName>
    </submittedName>
</protein>
<accession>A0A1B9H1E2</accession>
<dbReference type="Proteomes" id="UP000092666">
    <property type="component" value="Unassembled WGS sequence"/>
</dbReference>
<feature type="region of interest" description="Disordered" evidence="1">
    <location>
        <begin position="184"/>
        <end position="220"/>
    </location>
</feature>